<feature type="compositionally biased region" description="Polar residues" evidence="1">
    <location>
        <begin position="1"/>
        <end position="22"/>
    </location>
</feature>
<dbReference type="EMBL" id="CAJNOC010008974">
    <property type="protein sequence ID" value="CAF1123094.1"/>
    <property type="molecule type" value="Genomic_DNA"/>
</dbReference>
<evidence type="ECO:0000256" key="1">
    <source>
        <dbReference type="SAM" id="MobiDB-lite"/>
    </source>
</evidence>
<proteinExistence type="predicted"/>
<feature type="region of interest" description="Disordered" evidence="1">
    <location>
        <begin position="1"/>
        <end position="33"/>
    </location>
</feature>
<name>A0A814QUU4_9BILA</name>
<accession>A0A814QUU4</accession>
<evidence type="ECO:0000313" key="3">
    <source>
        <dbReference type="Proteomes" id="UP000663879"/>
    </source>
</evidence>
<dbReference type="AlphaFoldDB" id="A0A814QUU4"/>
<sequence length="108" mass="12746">MNRTNENSSRSDLDQNNESNENPMKKIETQRKSQWGKILKMTLPEVRKLAYKNDAVIRIYKNYFEKAQELFQVISDSGVPEEEDLSEKDELLVLRADQSHLKFQLSKR</sequence>
<protein>
    <submittedName>
        <fullName evidence="2">Uncharacterized protein</fullName>
    </submittedName>
</protein>
<keyword evidence="3" id="KW-1185">Reference proteome</keyword>
<gene>
    <name evidence="2" type="ORF">OXX778_LOCUS22129</name>
</gene>
<reference evidence="2" key="1">
    <citation type="submission" date="2021-02" db="EMBL/GenBank/DDBJ databases">
        <authorList>
            <person name="Nowell W R."/>
        </authorList>
    </citation>
    <scope>NUCLEOTIDE SEQUENCE</scope>
    <source>
        <strain evidence="2">Ploen Becks lab</strain>
    </source>
</reference>
<dbReference type="Proteomes" id="UP000663879">
    <property type="component" value="Unassembled WGS sequence"/>
</dbReference>
<organism evidence="2 3">
    <name type="scientific">Brachionus calyciflorus</name>
    <dbReference type="NCBI Taxonomy" id="104777"/>
    <lineage>
        <taxon>Eukaryota</taxon>
        <taxon>Metazoa</taxon>
        <taxon>Spiralia</taxon>
        <taxon>Gnathifera</taxon>
        <taxon>Rotifera</taxon>
        <taxon>Eurotatoria</taxon>
        <taxon>Monogononta</taxon>
        <taxon>Pseudotrocha</taxon>
        <taxon>Ploima</taxon>
        <taxon>Brachionidae</taxon>
        <taxon>Brachionus</taxon>
    </lineage>
</organism>
<comment type="caution">
    <text evidence="2">The sequence shown here is derived from an EMBL/GenBank/DDBJ whole genome shotgun (WGS) entry which is preliminary data.</text>
</comment>
<evidence type="ECO:0000313" key="2">
    <source>
        <dbReference type="EMBL" id="CAF1123094.1"/>
    </source>
</evidence>